<evidence type="ECO:0000313" key="3">
    <source>
        <dbReference type="Proteomes" id="UP000321129"/>
    </source>
</evidence>
<dbReference type="Pfam" id="PF13487">
    <property type="entry name" value="HD_5"/>
    <property type="match status" value="2"/>
</dbReference>
<dbReference type="GO" id="GO:0008081">
    <property type="term" value="F:phosphoric diester hydrolase activity"/>
    <property type="evidence" value="ECO:0007669"/>
    <property type="project" value="UniProtKB-ARBA"/>
</dbReference>
<protein>
    <submittedName>
        <fullName evidence="2">HD domain-containing protein</fullName>
    </submittedName>
</protein>
<dbReference type="InterPro" id="IPR052020">
    <property type="entry name" value="Cyclic_di-GMP/3'3'-cGAMP_PDE"/>
</dbReference>
<dbReference type="SUPFAM" id="SSF109604">
    <property type="entry name" value="HD-domain/PDEase-like"/>
    <property type="match status" value="2"/>
</dbReference>
<evidence type="ECO:0000313" key="2">
    <source>
        <dbReference type="EMBL" id="TXC73789.1"/>
    </source>
</evidence>
<reference evidence="2 3" key="1">
    <citation type="submission" date="2019-08" db="EMBL/GenBank/DDBJ databases">
        <title>Sphingorhabdus soil sp. nov., isolated from arctic soil.</title>
        <authorList>
            <person name="Liu Y."/>
        </authorList>
    </citation>
    <scope>NUCLEOTIDE SEQUENCE [LARGE SCALE GENOMIC DNA]</scope>
    <source>
        <strain evidence="2 3">D-2Q-5-6</strain>
    </source>
</reference>
<dbReference type="InterPro" id="IPR037522">
    <property type="entry name" value="HD_GYP_dom"/>
</dbReference>
<dbReference type="PANTHER" id="PTHR45228:SF5">
    <property type="entry name" value="CYCLIC DI-GMP PHOSPHODIESTERASE VC_1348-RELATED"/>
    <property type="match status" value="1"/>
</dbReference>
<dbReference type="CDD" id="cd00077">
    <property type="entry name" value="HDc"/>
    <property type="match status" value="2"/>
</dbReference>
<dbReference type="SMART" id="SM00471">
    <property type="entry name" value="HDc"/>
    <property type="match status" value="1"/>
</dbReference>
<organism evidence="2 3">
    <name type="scientific">Flavisphingopyxis soli</name>
    <dbReference type="NCBI Taxonomy" id="2601267"/>
    <lineage>
        <taxon>Bacteria</taxon>
        <taxon>Pseudomonadati</taxon>
        <taxon>Pseudomonadota</taxon>
        <taxon>Alphaproteobacteria</taxon>
        <taxon>Sphingomonadales</taxon>
        <taxon>Sphingopyxidaceae</taxon>
        <taxon>Flavisphingopyxis</taxon>
    </lineage>
</organism>
<feature type="domain" description="HD-GYP" evidence="1">
    <location>
        <begin position="269"/>
        <end position="464"/>
    </location>
</feature>
<dbReference type="PROSITE" id="PS51832">
    <property type="entry name" value="HD_GYP"/>
    <property type="match status" value="2"/>
</dbReference>
<keyword evidence="3" id="KW-1185">Reference proteome</keyword>
<sequence length="464" mass="50715">MHLAHESFTQSPAKQMISRAEILGAFSYALDITEGQPVGHCVRACWIACQIAQELGLPDEAFADLYYAVLLKDLGCSSNAARICELYQTDDRSFKRDFKFVTGDLGDVLKFVFSHTGTHAGLIKRPLAILDILRNGPEYSRQLIETRCTRGADIAKQLRFSDAVADGIRSLDEHWDGSGKPLGLAGDAIPLYARIALLAQVADVFHHAGGPAIALREIVSHGGSWFDPALVMLFEKVQARPGFWEALSADDIELTLFALEPAHAMIAVDEDYLDDIAFAFGEVVDAKSPYTAGHSGRVADYALRLAIALDYPLEKRRWLVRGALLHDIGKLGVSNTILDKPAKLDDDEWVVMRDHAAHTQTILGRISAFDDMAPISAAHHERLDGKGYPLGLDEHAISLETRIITTCDFYDALTADRPYRKAMTPEKALSIMASEVDKAIDRSCFEALTAVVAGSAATEAAFSS</sequence>
<comment type="caution">
    <text evidence="2">The sequence shown here is derived from an EMBL/GenBank/DDBJ whole genome shotgun (WGS) entry which is preliminary data.</text>
</comment>
<dbReference type="PANTHER" id="PTHR45228">
    <property type="entry name" value="CYCLIC DI-GMP PHOSPHODIESTERASE TM_0186-RELATED"/>
    <property type="match status" value="1"/>
</dbReference>
<accession>A0A5C6ULQ0</accession>
<dbReference type="OrthoDB" id="9802066at2"/>
<proteinExistence type="predicted"/>
<name>A0A5C6ULQ0_9SPHN</name>
<dbReference type="InterPro" id="IPR003607">
    <property type="entry name" value="HD/PDEase_dom"/>
</dbReference>
<feature type="domain" description="HD-GYP" evidence="1">
    <location>
        <begin position="15"/>
        <end position="250"/>
    </location>
</feature>
<dbReference type="AlphaFoldDB" id="A0A5C6ULQ0"/>
<dbReference type="Gene3D" id="1.10.3210.10">
    <property type="entry name" value="Hypothetical protein af1432"/>
    <property type="match status" value="3"/>
</dbReference>
<gene>
    <name evidence="2" type="ORF">FSZ31_03400</name>
</gene>
<evidence type="ECO:0000259" key="1">
    <source>
        <dbReference type="PROSITE" id="PS51832"/>
    </source>
</evidence>
<dbReference type="EMBL" id="VOPY01000001">
    <property type="protein sequence ID" value="TXC73789.1"/>
    <property type="molecule type" value="Genomic_DNA"/>
</dbReference>
<dbReference type="Proteomes" id="UP000321129">
    <property type="component" value="Unassembled WGS sequence"/>
</dbReference>